<dbReference type="EMBL" id="JAIXMP010000034">
    <property type="protein sequence ID" value="KAI9249755.1"/>
    <property type="molecule type" value="Genomic_DNA"/>
</dbReference>
<organism evidence="4 5">
    <name type="scientific">Phascolomyces articulosus</name>
    <dbReference type="NCBI Taxonomy" id="60185"/>
    <lineage>
        <taxon>Eukaryota</taxon>
        <taxon>Fungi</taxon>
        <taxon>Fungi incertae sedis</taxon>
        <taxon>Mucoromycota</taxon>
        <taxon>Mucoromycotina</taxon>
        <taxon>Mucoromycetes</taxon>
        <taxon>Mucorales</taxon>
        <taxon>Lichtheimiaceae</taxon>
        <taxon>Phascolomyces</taxon>
    </lineage>
</organism>
<comment type="similarity">
    <text evidence="1">Belongs to the UPF0337 (CsbD) family.</text>
</comment>
<dbReference type="Proteomes" id="UP001209540">
    <property type="component" value="Unassembled WGS sequence"/>
</dbReference>
<keyword evidence="2" id="KW-1133">Transmembrane helix</keyword>
<evidence type="ECO:0000256" key="2">
    <source>
        <dbReference type="SAM" id="Phobius"/>
    </source>
</evidence>
<keyword evidence="2" id="KW-0472">Membrane</keyword>
<name>A0AAD5K419_9FUNG</name>
<keyword evidence="5" id="KW-1185">Reference proteome</keyword>
<dbReference type="SUPFAM" id="SSF69047">
    <property type="entry name" value="Hypothetical protein YjbJ"/>
    <property type="match status" value="1"/>
</dbReference>
<feature type="domain" description="CsbD-like" evidence="3">
    <location>
        <begin position="108"/>
        <end position="148"/>
    </location>
</feature>
<gene>
    <name evidence="4" type="ORF">BDA99DRAFT_523565</name>
</gene>
<evidence type="ECO:0000313" key="4">
    <source>
        <dbReference type="EMBL" id="KAI9249755.1"/>
    </source>
</evidence>
<sequence length="178" mass="20441">MDHFSEKYQFSIQNLYIIYPLIFHGATSYWSCLLSCRSLKRHTRYFFFYTPHKLQGLFLRFILPYHSFGLGFFSCLKSLQCFHLFNKSHLFPTKNQKQTNMDNNQATKAEAKMQQTAGDVQETVGSAVGNEQMQAEGQARRGEGQVDEMSANVDSFFKGIKEKTEGAWKGLVHSITGK</sequence>
<reference evidence="4" key="1">
    <citation type="journal article" date="2022" name="IScience">
        <title>Evolution of zygomycete secretomes and the origins of terrestrial fungal ecologies.</title>
        <authorList>
            <person name="Chang Y."/>
            <person name="Wang Y."/>
            <person name="Mondo S."/>
            <person name="Ahrendt S."/>
            <person name="Andreopoulos W."/>
            <person name="Barry K."/>
            <person name="Beard J."/>
            <person name="Benny G.L."/>
            <person name="Blankenship S."/>
            <person name="Bonito G."/>
            <person name="Cuomo C."/>
            <person name="Desiro A."/>
            <person name="Gervers K.A."/>
            <person name="Hundley H."/>
            <person name="Kuo A."/>
            <person name="LaButti K."/>
            <person name="Lang B.F."/>
            <person name="Lipzen A."/>
            <person name="O'Donnell K."/>
            <person name="Pangilinan J."/>
            <person name="Reynolds N."/>
            <person name="Sandor L."/>
            <person name="Smith M.E."/>
            <person name="Tsang A."/>
            <person name="Grigoriev I.V."/>
            <person name="Stajich J.E."/>
            <person name="Spatafora J.W."/>
        </authorList>
    </citation>
    <scope>NUCLEOTIDE SEQUENCE</scope>
    <source>
        <strain evidence="4">RSA 2281</strain>
    </source>
</reference>
<comment type="caution">
    <text evidence="4">The sequence shown here is derived from an EMBL/GenBank/DDBJ whole genome shotgun (WGS) entry which is preliminary data.</text>
</comment>
<reference evidence="4" key="2">
    <citation type="submission" date="2023-02" db="EMBL/GenBank/DDBJ databases">
        <authorList>
            <consortium name="DOE Joint Genome Institute"/>
            <person name="Mondo S.J."/>
            <person name="Chang Y."/>
            <person name="Wang Y."/>
            <person name="Ahrendt S."/>
            <person name="Andreopoulos W."/>
            <person name="Barry K."/>
            <person name="Beard J."/>
            <person name="Benny G.L."/>
            <person name="Blankenship S."/>
            <person name="Bonito G."/>
            <person name="Cuomo C."/>
            <person name="Desiro A."/>
            <person name="Gervers K.A."/>
            <person name="Hundley H."/>
            <person name="Kuo A."/>
            <person name="LaButti K."/>
            <person name="Lang B.F."/>
            <person name="Lipzen A."/>
            <person name="O'Donnell K."/>
            <person name="Pangilinan J."/>
            <person name="Reynolds N."/>
            <person name="Sandor L."/>
            <person name="Smith M.W."/>
            <person name="Tsang A."/>
            <person name="Grigoriev I.V."/>
            <person name="Stajich J.E."/>
            <person name="Spatafora J.W."/>
        </authorList>
    </citation>
    <scope>NUCLEOTIDE SEQUENCE</scope>
    <source>
        <strain evidence="4">RSA 2281</strain>
    </source>
</reference>
<evidence type="ECO:0000259" key="3">
    <source>
        <dbReference type="Pfam" id="PF05532"/>
    </source>
</evidence>
<dbReference type="Pfam" id="PF05532">
    <property type="entry name" value="CsbD"/>
    <property type="match status" value="1"/>
</dbReference>
<feature type="transmembrane region" description="Helical" evidence="2">
    <location>
        <begin position="16"/>
        <end position="36"/>
    </location>
</feature>
<keyword evidence="2" id="KW-0812">Transmembrane</keyword>
<protein>
    <recommendedName>
        <fullName evidence="3">CsbD-like domain-containing protein</fullName>
    </recommendedName>
</protein>
<dbReference type="InterPro" id="IPR008462">
    <property type="entry name" value="CsbD"/>
</dbReference>
<evidence type="ECO:0000256" key="1">
    <source>
        <dbReference type="ARBA" id="ARBA00009129"/>
    </source>
</evidence>
<dbReference type="AlphaFoldDB" id="A0AAD5K419"/>
<proteinExistence type="inferred from homology"/>
<accession>A0AAD5K419</accession>
<dbReference type="InterPro" id="IPR036629">
    <property type="entry name" value="YjbJ_sf"/>
</dbReference>
<evidence type="ECO:0000313" key="5">
    <source>
        <dbReference type="Proteomes" id="UP001209540"/>
    </source>
</evidence>